<reference evidence="1 2" key="1">
    <citation type="submission" date="2020-04" db="EMBL/GenBank/DDBJ databases">
        <title>Perkinsus olseni comparative genomics.</title>
        <authorList>
            <person name="Bogema D.R."/>
        </authorList>
    </citation>
    <scope>NUCLEOTIDE SEQUENCE [LARGE SCALE GENOMIC DNA]</scope>
    <source>
        <strain evidence="1 2">ATCC PRA-207</strain>
    </source>
</reference>
<keyword evidence="2" id="KW-1185">Reference proteome</keyword>
<dbReference type="Gene3D" id="3.40.720.10">
    <property type="entry name" value="Alkaline Phosphatase, subunit A"/>
    <property type="match status" value="1"/>
</dbReference>
<name>A0A7J6RKL6_PEROL</name>
<sequence length="244" mass="27519">YLARAEYPTYSAPNWASILTGMATSDTGILTNEWDHTHLNPVNLTDGKVPPMKSSGRIPPTIFDVSNKFNGEIKTAFIYSWDWLGNLSDENVDHEYFDRSDYHAAQNLIEQIKSPNPPHLAFIQLSGIDNAGHGSFWGSEEYYNSVKYKDRLVKDIHTALREKKILRGTLIVITSDHGGYERGHGLWMRASTQVPIIFASPYRKMKEPGNKGDVAPTVLGAMGIPEGHPLIEDDDFFINYQHLR</sequence>
<evidence type="ECO:0000313" key="1">
    <source>
        <dbReference type="EMBL" id="KAF4721334.1"/>
    </source>
</evidence>
<evidence type="ECO:0008006" key="3">
    <source>
        <dbReference type="Google" id="ProtNLM"/>
    </source>
</evidence>
<dbReference type="GO" id="GO:0016787">
    <property type="term" value="F:hydrolase activity"/>
    <property type="evidence" value="ECO:0007669"/>
    <property type="project" value="UniProtKB-ARBA"/>
</dbReference>
<dbReference type="Pfam" id="PF01663">
    <property type="entry name" value="Phosphodiest"/>
    <property type="match status" value="1"/>
</dbReference>
<comment type="caution">
    <text evidence="1">The sequence shown here is derived from an EMBL/GenBank/DDBJ whole genome shotgun (WGS) entry which is preliminary data.</text>
</comment>
<accession>A0A7J6RKL6</accession>
<organism evidence="1 2">
    <name type="scientific">Perkinsus olseni</name>
    <name type="common">Perkinsus atlanticus</name>
    <dbReference type="NCBI Taxonomy" id="32597"/>
    <lineage>
        <taxon>Eukaryota</taxon>
        <taxon>Sar</taxon>
        <taxon>Alveolata</taxon>
        <taxon>Perkinsozoa</taxon>
        <taxon>Perkinsea</taxon>
        <taxon>Perkinsida</taxon>
        <taxon>Perkinsidae</taxon>
        <taxon>Perkinsus</taxon>
    </lineage>
</organism>
<protein>
    <recommendedName>
        <fullName evidence="3">Ectonucleotide pyrophosphatase phosphodiesterase</fullName>
    </recommendedName>
</protein>
<feature type="non-terminal residue" evidence="1">
    <location>
        <position position="244"/>
    </location>
</feature>
<gene>
    <name evidence="1" type="ORF">FOZ63_000578</name>
</gene>
<dbReference type="PANTHER" id="PTHR10151">
    <property type="entry name" value="ECTONUCLEOTIDE PYROPHOSPHATASE/PHOSPHODIESTERASE"/>
    <property type="match status" value="1"/>
</dbReference>
<proteinExistence type="predicted"/>
<dbReference type="EMBL" id="JABANO010024809">
    <property type="protein sequence ID" value="KAF4721334.1"/>
    <property type="molecule type" value="Genomic_DNA"/>
</dbReference>
<dbReference type="InterPro" id="IPR017850">
    <property type="entry name" value="Alkaline_phosphatase_core_sf"/>
</dbReference>
<dbReference type="PANTHER" id="PTHR10151:SF120">
    <property type="entry name" value="BIS(5'-ADENOSYL)-TRIPHOSPHATASE"/>
    <property type="match status" value="1"/>
</dbReference>
<dbReference type="SUPFAM" id="SSF53649">
    <property type="entry name" value="Alkaline phosphatase-like"/>
    <property type="match status" value="1"/>
</dbReference>
<dbReference type="AlphaFoldDB" id="A0A7J6RKL6"/>
<dbReference type="Proteomes" id="UP000553632">
    <property type="component" value="Unassembled WGS sequence"/>
</dbReference>
<dbReference type="InterPro" id="IPR002591">
    <property type="entry name" value="Phosphodiest/P_Trfase"/>
</dbReference>
<evidence type="ECO:0000313" key="2">
    <source>
        <dbReference type="Proteomes" id="UP000553632"/>
    </source>
</evidence>